<protein>
    <submittedName>
        <fullName evidence="2">Uncharacterized protein</fullName>
    </submittedName>
</protein>
<name>A0A4R8QIA1_9PEZI</name>
<dbReference type="Proteomes" id="UP000295083">
    <property type="component" value="Unassembled WGS sequence"/>
</dbReference>
<dbReference type="AlphaFoldDB" id="A0A4R8QIA1"/>
<dbReference type="EMBL" id="QAPG01000059">
    <property type="protein sequence ID" value="TDZ33753.1"/>
    <property type="molecule type" value="Genomic_DNA"/>
</dbReference>
<organism evidence="2 3">
    <name type="scientific">Colletotrichum spinosum</name>
    <dbReference type="NCBI Taxonomy" id="1347390"/>
    <lineage>
        <taxon>Eukaryota</taxon>
        <taxon>Fungi</taxon>
        <taxon>Dikarya</taxon>
        <taxon>Ascomycota</taxon>
        <taxon>Pezizomycotina</taxon>
        <taxon>Sordariomycetes</taxon>
        <taxon>Hypocreomycetidae</taxon>
        <taxon>Glomerellales</taxon>
        <taxon>Glomerellaceae</taxon>
        <taxon>Colletotrichum</taxon>
        <taxon>Colletotrichum orbiculare species complex</taxon>
    </lineage>
</organism>
<feature type="compositionally biased region" description="Low complexity" evidence="1">
    <location>
        <begin position="14"/>
        <end position="25"/>
    </location>
</feature>
<reference evidence="2 3" key="1">
    <citation type="submission" date="2018-11" db="EMBL/GenBank/DDBJ databases">
        <title>Genome sequence and assembly of Colletotrichum spinosum.</title>
        <authorList>
            <person name="Gan P."/>
            <person name="Shirasu K."/>
        </authorList>
    </citation>
    <scope>NUCLEOTIDE SEQUENCE [LARGE SCALE GENOMIC DNA]</scope>
    <source>
        <strain evidence="2 3">CBS 515.97</strain>
    </source>
</reference>
<feature type="region of interest" description="Disordered" evidence="1">
    <location>
        <begin position="1"/>
        <end position="42"/>
    </location>
</feature>
<proteinExistence type="predicted"/>
<keyword evidence="3" id="KW-1185">Reference proteome</keyword>
<sequence length="284" mass="32291">MARCTTSRRPGPVSLSSRLLESQSSVHRLRARNKGATTAPTTTLRCRPWHQPAMPRERQPLPGPTNTVSTCWLPNTAAMPYTDATLIRNETCCTCRKINGIASSANRSPRRLCTAWWIGRPKSEKNPCALQCRRRFCDVKGPNLLQWPRWCHIARSKGCLLSRNRSRFRELQAAEKCSNGSRLNMAREDRSFTSVRLEISRTTTVMLAVENSRIVMGWKRPLRAWATKSKRWGIAATKLDLFSQLLYCRDGFFAIAPIPGHVPVHVRPSLHKTYLGPVRSRQSR</sequence>
<evidence type="ECO:0000313" key="3">
    <source>
        <dbReference type="Proteomes" id="UP000295083"/>
    </source>
</evidence>
<evidence type="ECO:0000313" key="2">
    <source>
        <dbReference type="EMBL" id="TDZ33753.1"/>
    </source>
</evidence>
<evidence type="ECO:0000256" key="1">
    <source>
        <dbReference type="SAM" id="MobiDB-lite"/>
    </source>
</evidence>
<gene>
    <name evidence="2" type="ORF">C8035_v010926</name>
</gene>
<accession>A0A4R8QIA1</accession>
<comment type="caution">
    <text evidence="2">The sequence shown here is derived from an EMBL/GenBank/DDBJ whole genome shotgun (WGS) entry which is preliminary data.</text>
</comment>